<keyword evidence="1" id="KW-0433">Leucine-rich repeat</keyword>
<dbReference type="GO" id="GO:0005615">
    <property type="term" value="C:extracellular space"/>
    <property type="evidence" value="ECO:0007669"/>
    <property type="project" value="TreeGrafter"/>
</dbReference>
<feature type="transmembrane region" description="Helical" evidence="4">
    <location>
        <begin position="501"/>
        <end position="525"/>
    </location>
</feature>
<dbReference type="PANTHER" id="PTHR45712">
    <property type="entry name" value="AGAP008170-PA"/>
    <property type="match status" value="1"/>
</dbReference>
<dbReference type="InterPro" id="IPR001611">
    <property type="entry name" value="Leu-rich_rpt"/>
</dbReference>
<dbReference type="CDD" id="cd12087">
    <property type="entry name" value="TM_EGFR-like"/>
    <property type="match status" value="1"/>
</dbReference>
<reference evidence="6" key="1">
    <citation type="submission" date="2021-11" db="EMBL/GenBank/DDBJ databases">
        <authorList>
            <person name="Schell T."/>
        </authorList>
    </citation>
    <scope>NUCLEOTIDE SEQUENCE</scope>
    <source>
        <strain evidence="6">M5</strain>
    </source>
</reference>
<evidence type="ECO:0000313" key="6">
    <source>
        <dbReference type="EMBL" id="CAH0101045.1"/>
    </source>
</evidence>
<sequence length="551" mass="62158">MKVFAVYLLLLSHSLFAVGISQAINDNGSSKYLPKFQTNCAFPQPTSALCTHWPNAKSLSKDVVSLTVTMSNIGRVTFSMIANIELSLFVLQMTKCNVSDIEPDAFDTLVRLKEINLSGNHLKHVPARLFANTKAIVKIDLSNNHLEILNEGLFQELLNLNILDLSGNRLSNFPANLPRVLTSLNLENNFINVIQNNVRLSNLQYLNLCQNRINYFKFNEMDCAKLNTLCLDDGVVRLIHRDTGLRQFNDLQEFTIKGQKSKNEKLTIGHLGSIEGCTKLRKLRIERCDLVSLAILAQFSELDTLELKEVYVETSISPSFFNGCSNLKTLDLTGSPKLAQSILGNQEIRTKLQKLHTLTAKDCDIMNLNWIPEKIDVTSPSRPLPFPSLSIVDISGDNSFNCYDQSVKKALCRFDNLKRKENPQLKIVNRNFILENPSSTNCRQTILATSILQLNFDDCQEETDFSSSGRPDYSTPSTTVEESVTEEISKPRTDDDTDSHVLYIVLGVIFIILFLVVIILVFFYFHRRKCVEVSPTTKQSFDNPQTIQSDV</sequence>
<dbReference type="InterPro" id="IPR050333">
    <property type="entry name" value="SLRP"/>
</dbReference>
<dbReference type="SUPFAM" id="SSF52058">
    <property type="entry name" value="L domain-like"/>
    <property type="match status" value="1"/>
</dbReference>
<keyword evidence="4" id="KW-1133">Transmembrane helix</keyword>
<dbReference type="PROSITE" id="PS51450">
    <property type="entry name" value="LRR"/>
    <property type="match status" value="1"/>
</dbReference>
<dbReference type="PANTHER" id="PTHR45712:SF1">
    <property type="entry name" value="NEPHROCAN"/>
    <property type="match status" value="1"/>
</dbReference>
<evidence type="ECO:0000256" key="2">
    <source>
        <dbReference type="ARBA" id="ARBA00022737"/>
    </source>
</evidence>
<feature type="signal peptide" evidence="5">
    <location>
        <begin position="1"/>
        <end position="23"/>
    </location>
</feature>
<feature type="chain" id="PRO_5035179612" evidence="5">
    <location>
        <begin position="24"/>
        <end position="551"/>
    </location>
</feature>
<dbReference type="OrthoDB" id="8023798at2759"/>
<keyword evidence="7" id="KW-1185">Reference proteome</keyword>
<dbReference type="EMBL" id="CAKKLH010000049">
    <property type="protein sequence ID" value="CAH0101045.1"/>
    <property type="molecule type" value="Genomic_DNA"/>
</dbReference>
<dbReference type="InterPro" id="IPR003591">
    <property type="entry name" value="Leu-rich_rpt_typical-subtyp"/>
</dbReference>
<comment type="caution">
    <text evidence="6">The sequence shown here is derived from an EMBL/GenBank/DDBJ whole genome shotgun (WGS) entry which is preliminary data.</text>
</comment>
<evidence type="ECO:0000256" key="4">
    <source>
        <dbReference type="SAM" id="Phobius"/>
    </source>
</evidence>
<name>A0A8J2RE78_9CRUS</name>
<evidence type="ECO:0000313" key="7">
    <source>
        <dbReference type="Proteomes" id="UP000789390"/>
    </source>
</evidence>
<keyword evidence="4" id="KW-0472">Membrane</keyword>
<dbReference type="Pfam" id="PF13855">
    <property type="entry name" value="LRR_8"/>
    <property type="match status" value="1"/>
</dbReference>
<evidence type="ECO:0000256" key="1">
    <source>
        <dbReference type="ARBA" id="ARBA00022614"/>
    </source>
</evidence>
<accession>A0A8J2RE78</accession>
<proteinExistence type="predicted"/>
<keyword evidence="2" id="KW-0677">Repeat</keyword>
<organism evidence="6 7">
    <name type="scientific">Daphnia galeata</name>
    <dbReference type="NCBI Taxonomy" id="27404"/>
    <lineage>
        <taxon>Eukaryota</taxon>
        <taxon>Metazoa</taxon>
        <taxon>Ecdysozoa</taxon>
        <taxon>Arthropoda</taxon>
        <taxon>Crustacea</taxon>
        <taxon>Branchiopoda</taxon>
        <taxon>Diplostraca</taxon>
        <taxon>Cladocera</taxon>
        <taxon>Anomopoda</taxon>
        <taxon>Daphniidae</taxon>
        <taxon>Daphnia</taxon>
    </lineage>
</organism>
<evidence type="ECO:0000256" key="3">
    <source>
        <dbReference type="SAM" id="MobiDB-lite"/>
    </source>
</evidence>
<dbReference type="SMART" id="SM00369">
    <property type="entry name" value="LRR_TYP"/>
    <property type="match status" value="4"/>
</dbReference>
<protein>
    <submittedName>
        <fullName evidence="6">Uncharacterized protein</fullName>
    </submittedName>
</protein>
<gene>
    <name evidence="6" type="ORF">DGAL_LOCUS3342</name>
</gene>
<dbReference type="InterPro" id="IPR032675">
    <property type="entry name" value="LRR_dom_sf"/>
</dbReference>
<evidence type="ECO:0000256" key="5">
    <source>
        <dbReference type="SAM" id="SignalP"/>
    </source>
</evidence>
<dbReference type="Gene3D" id="3.80.10.10">
    <property type="entry name" value="Ribonuclease Inhibitor"/>
    <property type="match status" value="2"/>
</dbReference>
<feature type="region of interest" description="Disordered" evidence="3">
    <location>
        <begin position="462"/>
        <end position="494"/>
    </location>
</feature>
<dbReference type="AlphaFoldDB" id="A0A8J2RE78"/>
<keyword evidence="5" id="KW-0732">Signal</keyword>
<dbReference type="Proteomes" id="UP000789390">
    <property type="component" value="Unassembled WGS sequence"/>
</dbReference>
<keyword evidence="4" id="KW-0812">Transmembrane</keyword>